<sequence>MSPLELIMGDRGLLPGLGCPLELLLRLSIYHPSQLLESIRPQKSSPNPVSSKRQRIKRGLISYSTLPIAHLLSAVTYCCVAATSSVRSIPYRDWVRSIQIEIRRGAERISQLGI</sequence>
<dbReference type="InParanoid" id="A0A5E4FGL2"/>
<dbReference type="EMBL" id="CABIKO010000086">
    <property type="protein sequence ID" value="VVA24758.1"/>
    <property type="molecule type" value="Genomic_DNA"/>
</dbReference>
<accession>A0A5E4FGL2</accession>
<name>A0A5E4FGL2_PRUDU</name>
<proteinExistence type="predicted"/>
<gene>
    <name evidence="1" type="ORF">ALMOND_2B014453</name>
</gene>
<dbReference type="Gramene" id="VVA24758">
    <property type="protein sequence ID" value="VVA24758"/>
    <property type="gene ID" value="Prudul26B014453"/>
</dbReference>
<reference evidence="2" key="1">
    <citation type="journal article" date="2020" name="Plant J.">
        <title>Transposons played a major role in the diversification between the closely related almond and peach genomes: results from the almond genome sequence.</title>
        <authorList>
            <person name="Alioto T."/>
            <person name="Alexiou K.G."/>
            <person name="Bardil A."/>
            <person name="Barteri F."/>
            <person name="Castanera R."/>
            <person name="Cruz F."/>
            <person name="Dhingra A."/>
            <person name="Duval H."/>
            <person name="Fernandez I Marti A."/>
            <person name="Frias L."/>
            <person name="Galan B."/>
            <person name="Garcia J.L."/>
            <person name="Howad W."/>
            <person name="Gomez-Garrido J."/>
            <person name="Gut M."/>
            <person name="Julca I."/>
            <person name="Morata J."/>
            <person name="Puigdomenech P."/>
            <person name="Ribeca P."/>
            <person name="Rubio Cabetas M.J."/>
            <person name="Vlasova A."/>
            <person name="Wirthensohn M."/>
            <person name="Garcia-Mas J."/>
            <person name="Gabaldon T."/>
            <person name="Casacuberta J.M."/>
            <person name="Arus P."/>
        </authorList>
    </citation>
    <scope>NUCLEOTIDE SEQUENCE [LARGE SCALE GENOMIC DNA]</scope>
    <source>
        <strain evidence="2">cv. Texas</strain>
    </source>
</reference>
<evidence type="ECO:0000313" key="1">
    <source>
        <dbReference type="EMBL" id="VVA24758.1"/>
    </source>
</evidence>
<dbReference type="Proteomes" id="UP000327085">
    <property type="component" value="Chromosome 8"/>
</dbReference>
<protein>
    <submittedName>
        <fullName evidence="1">Uncharacterized protein</fullName>
    </submittedName>
</protein>
<evidence type="ECO:0000313" key="2">
    <source>
        <dbReference type="Proteomes" id="UP000327085"/>
    </source>
</evidence>
<dbReference type="AlphaFoldDB" id="A0A5E4FGL2"/>
<organism evidence="1 2">
    <name type="scientific">Prunus dulcis</name>
    <name type="common">Almond</name>
    <name type="synonym">Amygdalus dulcis</name>
    <dbReference type="NCBI Taxonomy" id="3755"/>
    <lineage>
        <taxon>Eukaryota</taxon>
        <taxon>Viridiplantae</taxon>
        <taxon>Streptophyta</taxon>
        <taxon>Embryophyta</taxon>
        <taxon>Tracheophyta</taxon>
        <taxon>Spermatophyta</taxon>
        <taxon>Magnoliopsida</taxon>
        <taxon>eudicotyledons</taxon>
        <taxon>Gunneridae</taxon>
        <taxon>Pentapetalae</taxon>
        <taxon>rosids</taxon>
        <taxon>fabids</taxon>
        <taxon>Rosales</taxon>
        <taxon>Rosaceae</taxon>
        <taxon>Amygdaloideae</taxon>
        <taxon>Amygdaleae</taxon>
        <taxon>Prunus</taxon>
    </lineage>
</organism>